<dbReference type="PANTHER" id="PTHR10728:SF39">
    <property type="entry name" value="CYTOSOLIC PHOSPHOLIPASE A2 GAMMA"/>
    <property type="match status" value="1"/>
</dbReference>
<feature type="compositionally biased region" description="Basic and acidic residues" evidence="4">
    <location>
        <begin position="449"/>
        <end position="458"/>
    </location>
</feature>
<reference evidence="6" key="2">
    <citation type="submission" date="2025-09" db="UniProtKB">
        <authorList>
            <consortium name="Ensembl"/>
        </authorList>
    </citation>
    <scope>IDENTIFICATION</scope>
</reference>
<gene>
    <name evidence="6" type="primary">LOC115559599</name>
</gene>
<feature type="compositionally biased region" description="Polar residues" evidence="4">
    <location>
        <begin position="240"/>
        <end position="253"/>
    </location>
</feature>
<keyword evidence="3" id="KW-0442">Lipid degradation</keyword>
<feature type="region of interest" description="Disordered" evidence="4">
    <location>
        <begin position="398"/>
        <end position="427"/>
    </location>
</feature>
<evidence type="ECO:0000256" key="1">
    <source>
        <dbReference type="ARBA" id="ARBA00022801"/>
    </source>
</evidence>
<evidence type="ECO:0000256" key="3">
    <source>
        <dbReference type="PROSITE-ProRule" id="PRU00555"/>
    </source>
</evidence>
<dbReference type="GO" id="GO:0005509">
    <property type="term" value="F:calcium ion binding"/>
    <property type="evidence" value="ECO:0007669"/>
    <property type="project" value="TreeGrafter"/>
</dbReference>
<proteinExistence type="predicted"/>
<dbReference type="Ensembl" id="ENSGMOT00000075464.1">
    <property type="protein sequence ID" value="ENSGMOP00000062352.1"/>
    <property type="gene ID" value="ENSGMOG00000035298.1"/>
</dbReference>
<dbReference type="GO" id="GO:0005654">
    <property type="term" value="C:nucleoplasm"/>
    <property type="evidence" value="ECO:0007669"/>
    <property type="project" value="TreeGrafter"/>
</dbReference>
<evidence type="ECO:0000313" key="7">
    <source>
        <dbReference type="Proteomes" id="UP000694546"/>
    </source>
</evidence>
<feature type="region of interest" description="Disordered" evidence="4">
    <location>
        <begin position="442"/>
        <end position="496"/>
    </location>
</feature>
<dbReference type="SUPFAM" id="SSF52151">
    <property type="entry name" value="FabD/lysophospholipase-like"/>
    <property type="match status" value="1"/>
</dbReference>
<evidence type="ECO:0000256" key="2">
    <source>
        <dbReference type="ARBA" id="ARBA00023098"/>
    </source>
</evidence>
<feature type="compositionally biased region" description="Basic and acidic residues" evidence="4">
    <location>
        <begin position="480"/>
        <end position="496"/>
    </location>
</feature>
<evidence type="ECO:0000259" key="5">
    <source>
        <dbReference type="PROSITE" id="PS51210"/>
    </source>
</evidence>
<keyword evidence="1 3" id="KW-0378">Hydrolase</keyword>
<dbReference type="GO" id="GO:0005635">
    <property type="term" value="C:nuclear envelope"/>
    <property type="evidence" value="ECO:0007669"/>
    <property type="project" value="TreeGrafter"/>
</dbReference>
<evidence type="ECO:0000313" key="6">
    <source>
        <dbReference type="Ensembl" id="ENSGMOP00000062352.1"/>
    </source>
</evidence>
<sequence length="513" mass="56030">MPYNGWRTGWVTAAYVCVFTLITQTLFLPVEAGGATGSQPQEPASLLSLGEQQFVSERKEGIRNSLQSLGMHINADSVPHIALLGSGGGQRAAVALLGSLQQMGQDDLLDTLLYMGGVSGSGWAMASLYTDPQWSTNTAAALARLTQPGPEVDDIMAWLKVRSEQEDFSLSDLWGSLLSSSIMKQMDRTRLSDEAKRQTTNPYPVYSALEQKCYLDGQTKGKWFELTPHESGFTELNHFTPTSLLGQRPSDSGASEGEKGVEGGKEEVMEVMGVEEEVMEVMEVEVSGMDMVTLQGIIGSAMADEQKMLAHLPDWLKNILDIHSSPSEGAVDSQERKTKVDAWMEKVLKPMREGLLALPDGPVKDVVSWVVLKLLPLITEWKWGTTANFIYHSPEPDPGQGLCSRGGEAVPSDRRHGPGGNGLAQGLLRVPGRSFRAHHRLHASLQPKELQRRSRGEVQDGGVHYSPDAVQPEEDSWPVEDSHGQHEEQQKQTDARDAQCCCSQAGTQIIAQS</sequence>
<reference evidence="6" key="1">
    <citation type="submission" date="2025-08" db="UniProtKB">
        <authorList>
            <consortium name="Ensembl"/>
        </authorList>
    </citation>
    <scope>IDENTIFICATION</scope>
</reference>
<protein>
    <submittedName>
        <fullName evidence="6">Cytosolic phospholipase A2 gamma-like</fullName>
    </submittedName>
</protein>
<dbReference type="PROSITE" id="PS51210">
    <property type="entry name" value="PLA2C"/>
    <property type="match status" value="1"/>
</dbReference>
<dbReference type="Pfam" id="PF01735">
    <property type="entry name" value="PLA2_B"/>
    <property type="match status" value="1"/>
</dbReference>
<dbReference type="Gene3D" id="3.40.1090.10">
    <property type="entry name" value="Cytosolic phospholipase A2 catalytic domain"/>
    <property type="match status" value="1"/>
</dbReference>
<dbReference type="PANTHER" id="PTHR10728">
    <property type="entry name" value="CYTOSOLIC PHOSPHOLIPASE A2"/>
    <property type="match status" value="1"/>
</dbReference>
<dbReference type="GeneTree" id="ENSGT01030000234606"/>
<dbReference type="InterPro" id="IPR016035">
    <property type="entry name" value="Acyl_Trfase/lysoPLipase"/>
</dbReference>
<dbReference type="InterPro" id="IPR002642">
    <property type="entry name" value="LysoPLipase_cat_dom"/>
</dbReference>
<dbReference type="GO" id="GO:0047498">
    <property type="term" value="F:calcium-dependent phospholipase A2 activity"/>
    <property type="evidence" value="ECO:0007669"/>
    <property type="project" value="TreeGrafter"/>
</dbReference>
<feature type="domain" description="PLA2c" evidence="5">
    <location>
        <begin position="33"/>
        <end position="248"/>
    </location>
</feature>
<dbReference type="GO" id="GO:0005829">
    <property type="term" value="C:cytosol"/>
    <property type="evidence" value="ECO:0007669"/>
    <property type="project" value="TreeGrafter"/>
</dbReference>
<name>A0A8C5CS44_GADMO</name>
<dbReference type="SMART" id="SM00022">
    <property type="entry name" value="PLAc"/>
    <property type="match status" value="1"/>
</dbReference>
<keyword evidence="2 3" id="KW-0443">Lipid metabolism</keyword>
<organism evidence="6 7">
    <name type="scientific">Gadus morhua</name>
    <name type="common">Atlantic cod</name>
    <dbReference type="NCBI Taxonomy" id="8049"/>
    <lineage>
        <taxon>Eukaryota</taxon>
        <taxon>Metazoa</taxon>
        <taxon>Chordata</taxon>
        <taxon>Craniata</taxon>
        <taxon>Vertebrata</taxon>
        <taxon>Euteleostomi</taxon>
        <taxon>Actinopterygii</taxon>
        <taxon>Neopterygii</taxon>
        <taxon>Teleostei</taxon>
        <taxon>Neoteleostei</taxon>
        <taxon>Acanthomorphata</taxon>
        <taxon>Zeiogadaria</taxon>
        <taxon>Gadariae</taxon>
        <taxon>Gadiformes</taxon>
        <taxon>Gadoidei</taxon>
        <taxon>Gadidae</taxon>
        <taxon>Gadus</taxon>
    </lineage>
</organism>
<dbReference type="GO" id="GO:0046475">
    <property type="term" value="P:glycerophospholipid catabolic process"/>
    <property type="evidence" value="ECO:0007669"/>
    <property type="project" value="TreeGrafter"/>
</dbReference>
<dbReference type="GO" id="GO:0005544">
    <property type="term" value="F:calcium-dependent phospholipid binding"/>
    <property type="evidence" value="ECO:0007669"/>
    <property type="project" value="TreeGrafter"/>
</dbReference>
<accession>A0A8C5CS44</accession>
<evidence type="ECO:0000256" key="4">
    <source>
        <dbReference type="SAM" id="MobiDB-lite"/>
    </source>
</evidence>
<dbReference type="Proteomes" id="UP000694546">
    <property type="component" value="Chromosome 2"/>
</dbReference>
<keyword evidence="7" id="KW-1185">Reference proteome</keyword>
<feature type="region of interest" description="Disordered" evidence="4">
    <location>
        <begin position="240"/>
        <end position="264"/>
    </location>
</feature>
<dbReference type="AlphaFoldDB" id="A0A8C5CS44"/>